<dbReference type="EMBL" id="BMAW01079167">
    <property type="protein sequence ID" value="GFU14278.1"/>
    <property type="molecule type" value="Genomic_DNA"/>
</dbReference>
<reference evidence="1" key="1">
    <citation type="submission" date="2020-08" db="EMBL/GenBank/DDBJ databases">
        <title>Multicomponent nature underlies the extraordinary mechanical properties of spider dragline silk.</title>
        <authorList>
            <person name="Kono N."/>
            <person name="Nakamura H."/>
            <person name="Mori M."/>
            <person name="Yoshida Y."/>
            <person name="Ohtoshi R."/>
            <person name="Malay A.D."/>
            <person name="Moran D.A.P."/>
            <person name="Tomita M."/>
            <person name="Numata K."/>
            <person name="Arakawa K."/>
        </authorList>
    </citation>
    <scope>NUCLEOTIDE SEQUENCE</scope>
</reference>
<accession>A0A8X6QHT0</accession>
<comment type="caution">
    <text evidence="1">The sequence shown here is derived from an EMBL/GenBank/DDBJ whole genome shotgun (WGS) entry which is preliminary data.</text>
</comment>
<feature type="non-terminal residue" evidence="1">
    <location>
        <position position="1"/>
    </location>
</feature>
<gene>
    <name evidence="1" type="ORF">NPIL_489371</name>
</gene>
<evidence type="ECO:0000313" key="2">
    <source>
        <dbReference type="Proteomes" id="UP000887013"/>
    </source>
</evidence>
<evidence type="ECO:0000313" key="1">
    <source>
        <dbReference type="EMBL" id="GFU14278.1"/>
    </source>
</evidence>
<proteinExistence type="predicted"/>
<name>A0A8X6QHT0_NEPPI</name>
<sequence>QLKRKTSSAPLTEDE</sequence>
<protein>
    <submittedName>
        <fullName evidence="1">Uncharacterized protein</fullName>
    </submittedName>
</protein>
<keyword evidence="2" id="KW-1185">Reference proteome</keyword>
<organism evidence="1 2">
    <name type="scientific">Nephila pilipes</name>
    <name type="common">Giant wood spider</name>
    <name type="synonym">Nephila maculata</name>
    <dbReference type="NCBI Taxonomy" id="299642"/>
    <lineage>
        <taxon>Eukaryota</taxon>
        <taxon>Metazoa</taxon>
        <taxon>Ecdysozoa</taxon>
        <taxon>Arthropoda</taxon>
        <taxon>Chelicerata</taxon>
        <taxon>Arachnida</taxon>
        <taxon>Araneae</taxon>
        <taxon>Araneomorphae</taxon>
        <taxon>Entelegynae</taxon>
        <taxon>Araneoidea</taxon>
        <taxon>Nephilidae</taxon>
        <taxon>Nephila</taxon>
    </lineage>
</organism>
<dbReference type="Proteomes" id="UP000887013">
    <property type="component" value="Unassembled WGS sequence"/>
</dbReference>